<dbReference type="InterPro" id="IPR002659">
    <property type="entry name" value="Glyco_trans_31"/>
</dbReference>
<evidence type="ECO:0000256" key="2">
    <source>
        <dbReference type="ARBA" id="ARBA00004323"/>
    </source>
</evidence>
<evidence type="ECO:0000256" key="7">
    <source>
        <dbReference type="ARBA" id="ARBA00022692"/>
    </source>
</evidence>
<keyword evidence="11 13" id="KW-0472">Membrane</keyword>
<keyword evidence="8 13" id="KW-0735">Signal-anchor</keyword>
<sequence>MTDPTSKRKEMQSKMALSNRHSSGIVIRSSISTLMLSMFATLASFYIAGRLWQDAEGRVYLTKELDRITGQGHSAISVDDTLKIIACREQRKKLSAIEMELEAARQEGFVSSYLVEKDKISDKRPLVVIGVLTRFDRKNNRDAIRKAWMASGRASKKLEDQKGIIARFVIGRRFSFSCFHFYILFFNLFLDLISELPCSSNRGDSFDRNIDIENKQTNDLFILENYVEKHEEQAQKTKLFFSLAAEYWNADFYAKVNDDVYVNIDAFGTTLASYAGKPRVYMGCMKSGEVFSEQSHRWYEPDWWKFGDGKVYFRHASGEMFVISKALAKFININRSILRAYAHGDVTVGSWFIGADVEHIDERKLCCSSWSTGAICSGV</sequence>
<keyword evidence="7 13" id="KW-0812">Transmembrane</keyword>
<keyword evidence="5 13" id="KW-0328">Glycosyltransferase</keyword>
<feature type="transmembrane region" description="Helical" evidence="13">
    <location>
        <begin position="25"/>
        <end position="48"/>
    </location>
</feature>
<dbReference type="GO" id="GO:0008378">
    <property type="term" value="F:galactosyltransferase activity"/>
    <property type="evidence" value="ECO:0007669"/>
    <property type="project" value="TreeGrafter"/>
</dbReference>
<evidence type="ECO:0000256" key="11">
    <source>
        <dbReference type="ARBA" id="ARBA00023136"/>
    </source>
</evidence>
<dbReference type="Pfam" id="PF01762">
    <property type="entry name" value="Galactosyl_T"/>
    <property type="match status" value="1"/>
</dbReference>
<feature type="domain" description="DUF4094" evidence="14">
    <location>
        <begin position="30"/>
        <end position="106"/>
    </location>
</feature>
<evidence type="ECO:0000256" key="10">
    <source>
        <dbReference type="ARBA" id="ARBA00023034"/>
    </source>
</evidence>
<evidence type="ECO:0000256" key="9">
    <source>
        <dbReference type="ARBA" id="ARBA00022989"/>
    </source>
</evidence>
<keyword evidence="10 13" id="KW-0333">Golgi apparatus</keyword>
<evidence type="ECO:0000259" key="14">
    <source>
        <dbReference type="Pfam" id="PF13334"/>
    </source>
</evidence>
<accession>A0AAV1CCS8</accession>
<evidence type="ECO:0000256" key="5">
    <source>
        <dbReference type="ARBA" id="ARBA00022676"/>
    </source>
</evidence>
<comment type="cofactor">
    <cofactor evidence="1 13">
        <name>Mn(2+)</name>
        <dbReference type="ChEBI" id="CHEBI:29035"/>
    </cofactor>
</comment>
<evidence type="ECO:0000313" key="16">
    <source>
        <dbReference type="Proteomes" id="UP001161247"/>
    </source>
</evidence>
<dbReference type="Pfam" id="PF13334">
    <property type="entry name" value="DUF4094"/>
    <property type="match status" value="1"/>
</dbReference>
<keyword evidence="6" id="KW-0808">Transferase</keyword>
<comment type="subcellular location">
    <subcellularLocation>
        <location evidence="2 13">Golgi apparatus membrane</location>
        <topology evidence="2 13">Single-pass type II membrane protein</topology>
    </subcellularLocation>
</comment>
<reference evidence="15" key="1">
    <citation type="submission" date="2023-03" db="EMBL/GenBank/DDBJ databases">
        <authorList>
            <person name="Julca I."/>
        </authorList>
    </citation>
    <scope>NUCLEOTIDE SEQUENCE</scope>
</reference>
<evidence type="ECO:0000256" key="4">
    <source>
        <dbReference type="ARBA" id="ARBA00008661"/>
    </source>
</evidence>
<dbReference type="Gene3D" id="3.90.550.50">
    <property type="match status" value="1"/>
</dbReference>
<evidence type="ECO:0000256" key="3">
    <source>
        <dbReference type="ARBA" id="ARBA00004922"/>
    </source>
</evidence>
<protein>
    <recommendedName>
        <fullName evidence="13">Hexosyltransferase</fullName>
        <ecNumber evidence="13">2.4.1.-</ecNumber>
    </recommendedName>
</protein>
<dbReference type="PANTHER" id="PTHR11214:SF74">
    <property type="entry name" value="HYDROXYPROLINE O-GALACTOSYLTRANSFERASE HPGT1"/>
    <property type="match status" value="1"/>
</dbReference>
<name>A0AAV1CCS8_OLDCO</name>
<dbReference type="GO" id="GO:0000139">
    <property type="term" value="C:Golgi membrane"/>
    <property type="evidence" value="ECO:0007669"/>
    <property type="project" value="UniProtKB-SubCell"/>
</dbReference>
<dbReference type="PANTHER" id="PTHR11214">
    <property type="entry name" value="BETA-1,3-N-ACETYLGLUCOSAMINYLTRANSFERASE"/>
    <property type="match status" value="1"/>
</dbReference>
<dbReference type="InterPro" id="IPR025298">
    <property type="entry name" value="DUF4094"/>
</dbReference>
<dbReference type="Proteomes" id="UP001161247">
    <property type="component" value="Chromosome 1"/>
</dbReference>
<keyword evidence="9 13" id="KW-1133">Transmembrane helix</keyword>
<evidence type="ECO:0000256" key="8">
    <source>
        <dbReference type="ARBA" id="ARBA00022968"/>
    </source>
</evidence>
<evidence type="ECO:0000256" key="12">
    <source>
        <dbReference type="ARBA" id="ARBA00023211"/>
    </source>
</evidence>
<evidence type="ECO:0000313" key="15">
    <source>
        <dbReference type="EMBL" id="CAI9092353.1"/>
    </source>
</evidence>
<evidence type="ECO:0000256" key="1">
    <source>
        <dbReference type="ARBA" id="ARBA00001936"/>
    </source>
</evidence>
<gene>
    <name evidence="15" type="ORF">OLC1_LOCUS4040</name>
</gene>
<dbReference type="EC" id="2.4.1.-" evidence="13"/>
<comment type="similarity">
    <text evidence="4 13">Belongs to the glycosyltransferase 31 family.</text>
</comment>
<proteinExistence type="inferred from homology"/>
<dbReference type="AlphaFoldDB" id="A0AAV1CCS8"/>
<keyword evidence="12 13" id="KW-0464">Manganese</keyword>
<evidence type="ECO:0000256" key="6">
    <source>
        <dbReference type="ARBA" id="ARBA00022679"/>
    </source>
</evidence>
<keyword evidence="16" id="KW-1185">Reference proteome</keyword>
<evidence type="ECO:0000256" key="13">
    <source>
        <dbReference type="RuleBase" id="RU363063"/>
    </source>
</evidence>
<dbReference type="EMBL" id="OX459118">
    <property type="protein sequence ID" value="CAI9092353.1"/>
    <property type="molecule type" value="Genomic_DNA"/>
</dbReference>
<organism evidence="15 16">
    <name type="scientific">Oldenlandia corymbosa var. corymbosa</name>
    <dbReference type="NCBI Taxonomy" id="529605"/>
    <lineage>
        <taxon>Eukaryota</taxon>
        <taxon>Viridiplantae</taxon>
        <taxon>Streptophyta</taxon>
        <taxon>Embryophyta</taxon>
        <taxon>Tracheophyta</taxon>
        <taxon>Spermatophyta</taxon>
        <taxon>Magnoliopsida</taxon>
        <taxon>eudicotyledons</taxon>
        <taxon>Gunneridae</taxon>
        <taxon>Pentapetalae</taxon>
        <taxon>asterids</taxon>
        <taxon>lamiids</taxon>
        <taxon>Gentianales</taxon>
        <taxon>Rubiaceae</taxon>
        <taxon>Rubioideae</taxon>
        <taxon>Spermacoceae</taxon>
        <taxon>Hedyotis-Oldenlandia complex</taxon>
        <taxon>Oldenlandia</taxon>
    </lineage>
</organism>
<comment type="pathway">
    <text evidence="3">Protein modification; protein glycosylation.</text>
</comment>